<dbReference type="Proteomes" id="UP000805704">
    <property type="component" value="Chromosome 16"/>
</dbReference>
<protein>
    <submittedName>
        <fullName evidence="1">Soluble guanylate cyclase gcy-33</fullName>
    </submittedName>
</protein>
<keyword evidence="2" id="KW-1185">Reference proteome</keyword>
<comment type="caution">
    <text evidence="1">The sequence shown here is derived from an EMBL/GenBank/DDBJ whole genome shotgun (WGS) entry which is preliminary data.</text>
</comment>
<proteinExistence type="predicted"/>
<evidence type="ECO:0000313" key="1">
    <source>
        <dbReference type="EMBL" id="KAG8009753.1"/>
    </source>
</evidence>
<evidence type="ECO:0000313" key="2">
    <source>
        <dbReference type="Proteomes" id="UP000805704"/>
    </source>
</evidence>
<reference evidence="1" key="1">
    <citation type="submission" date="2020-04" db="EMBL/GenBank/DDBJ databases">
        <title>A chromosome-scale assembly and high-density genetic map of the yellow drum (Nibea albiflora) genome.</title>
        <authorList>
            <person name="Xu D."/>
            <person name="Zhang W."/>
            <person name="Chen R."/>
            <person name="Tan P."/>
            <person name="Wang L."/>
            <person name="Song H."/>
            <person name="Tian L."/>
            <person name="Zhu Q."/>
            <person name="Wang B."/>
        </authorList>
    </citation>
    <scope>NUCLEOTIDE SEQUENCE</scope>
    <source>
        <strain evidence="1">ZJHYS-2018</strain>
    </source>
</reference>
<accession>A0ACB7F6V8</accession>
<gene>
    <name evidence="1" type="primary">GCY-33</name>
    <name evidence="1" type="ORF">GBF38_013775</name>
</gene>
<sequence>MYGLYLEAVNDYINESYGEDVWRLIENRAEIPHLKFVRHQMYNDNLILRLAKAAGEVLGKTHDELMYAFGVYMVKRIGNYGYERILKVLGRNVRDFINELDNLHEYFRFSFPKVQPPSFCVEEECETSLTLHYRSTRKGFTQFVKGQLSQVGRQFYNTDIEVEILSKEETEKMTYVVYKMNFDNAAFKHRMPQQKTAPSYEKLPMKRGIFFDMFPFSVIFRRDMTMYRIGDGLKEVFSDLQGKKVNEEFTLVRPMLEFSWDNIYTHLNNVFELLSKAVVESKQKVNIPKLSKEEPEEKEESEKAKREEEREPKAVEEMKGTDQEYSSALTQYNSSANSGGEDIELLAFQTVTAQATILLNHPPWFFSGKCSETIFEDMREPPKKPLHLKGQMKYVPQWDSLIFLGTPIIETVEDMIKMGVYVNDLNLHDSSRELILAGTQQSAELQLALDQEQQKYAQLQEIIKKLDEEKKRGDSLLYAMIPKAVADRLRKGITALETCQVFPDVTILFSDVVKFNEICIHITPMQVVDMLNEIYIVFDTLSEKHNVYKVETIRDAYMVVAGVPNKTTFHAHHICDMMLSSIDHLKDPSTGDNIQIRGMQIHISQTTKDHLEHEPYIIEERGKIFVKGKGYMKTYWLKGKKDLSFKTPAELRYSSEQKDSEDKSSNGSTSTNAKRMASNLHIASSEEQAEGKPSPSDLPLDTLPPPEAANEPPAISAEPQEKEKAKKTKNNKGAKLEVPQGNAMPESSPPADGLENPGPFLNNKRNSFRQQYAKLPTNLPMRSAACSIL</sequence>
<name>A0ACB7F6V8_NIBAL</name>
<dbReference type="EMBL" id="CM024804">
    <property type="protein sequence ID" value="KAG8009753.1"/>
    <property type="molecule type" value="Genomic_DNA"/>
</dbReference>
<organism evidence="1 2">
    <name type="scientific">Nibea albiflora</name>
    <name type="common">Yellow drum</name>
    <name type="synonym">Corvina albiflora</name>
    <dbReference type="NCBI Taxonomy" id="240163"/>
    <lineage>
        <taxon>Eukaryota</taxon>
        <taxon>Metazoa</taxon>
        <taxon>Chordata</taxon>
        <taxon>Craniata</taxon>
        <taxon>Vertebrata</taxon>
        <taxon>Euteleostomi</taxon>
        <taxon>Actinopterygii</taxon>
        <taxon>Neopterygii</taxon>
        <taxon>Teleostei</taxon>
        <taxon>Neoteleostei</taxon>
        <taxon>Acanthomorphata</taxon>
        <taxon>Eupercaria</taxon>
        <taxon>Sciaenidae</taxon>
        <taxon>Nibea</taxon>
    </lineage>
</organism>